<reference evidence="2" key="1">
    <citation type="submission" date="2014-11" db="EMBL/GenBank/DDBJ databases">
        <authorList>
            <person name="Otto D Thomas"/>
            <person name="Naeem Raeece"/>
        </authorList>
    </citation>
    <scope>NUCLEOTIDE SEQUENCE</scope>
</reference>
<name>A0A0G4I3S9_9ALVE</name>
<sequence length="77" mass="8573">METGHKQGKRGFGSNAAPPLKKNVQTYQLASIRHSDCDRVETPSMKGDTGGAQSGETQYIQKYFSEPWAQYAMATFR</sequence>
<protein>
    <submittedName>
        <fullName evidence="2">Uncharacterized protein</fullName>
    </submittedName>
</protein>
<feature type="region of interest" description="Disordered" evidence="1">
    <location>
        <begin position="34"/>
        <end position="54"/>
    </location>
</feature>
<dbReference type="EMBL" id="CDMZ01005007">
    <property type="protein sequence ID" value="CEM51636.1"/>
    <property type="molecule type" value="Genomic_DNA"/>
</dbReference>
<proteinExistence type="predicted"/>
<gene>
    <name evidence="2" type="ORF">Cvel_10751</name>
</gene>
<dbReference type="AlphaFoldDB" id="A0A0G4I3S9"/>
<accession>A0A0G4I3S9</accession>
<feature type="region of interest" description="Disordered" evidence="1">
    <location>
        <begin position="1"/>
        <end position="20"/>
    </location>
</feature>
<organism evidence="2">
    <name type="scientific">Chromera velia CCMP2878</name>
    <dbReference type="NCBI Taxonomy" id="1169474"/>
    <lineage>
        <taxon>Eukaryota</taxon>
        <taxon>Sar</taxon>
        <taxon>Alveolata</taxon>
        <taxon>Colpodellida</taxon>
        <taxon>Chromeraceae</taxon>
        <taxon>Chromera</taxon>
    </lineage>
</organism>
<evidence type="ECO:0000313" key="2">
    <source>
        <dbReference type="EMBL" id="CEM51636.1"/>
    </source>
</evidence>
<evidence type="ECO:0000256" key="1">
    <source>
        <dbReference type="SAM" id="MobiDB-lite"/>
    </source>
</evidence>
<dbReference type="VEuPathDB" id="CryptoDB:Cvel_10751"/>